<organism evidence="1 2">
    <name type="scientific">Ampelomyces quisqualis</name>
    <name type="common">Powdery mildew agent</name>
    <dbReference type="NCBI Taxonomy" id="50730"/>
    <lineage>
        <taxon>Eukaryota</taxon>
        <taxon>Fungi</taxon>
        <taxon>Dikarya</taxon>
        <taxon>Ascomycota</taxon>
        <taxon>Pezizomycotina</taxon>
        <taxon>Dothideomycetes</taxon>
        <taxon>Pleosporomycetidae</taxon>
        <taxon>Pleosporales</taxon>
        <taxon>Pleosporineae</taxon>
        <taxon>Phaeosphaeriaceae</taxon>
        <taxon>Ampelomyces</taxon>
    </lineage>
</organism>
<dbReference type="OrthoDB" id="5337308at2759"/>
<proteinExistence type="predicted"/>
<protein>
    <submittedName>
        <fullName evidence="1">Uncharacterized protein</fullName>
    </submittedName>
</protein>
<dbReference type="EMBL" id="ML979133">
    <property type="protein sequence ID" value="KAF1919171.1"/>
    <property type="molecule type" value="Genomic_DNA"/>
</dbReference>
<accession>A0A6A5QTR4</accession>
<dbReference type="AlphaFoldDB" id="A0A6A5QTR4"/>
<keyword evidence="2" id="KW-1185">Reference proteome</keyword>
<dbReference type="Proteomes" id="UP000800096">
    <property type="component" value="Unassembled WGS sequence"/>
</dbReference>
<name>A0A6A5QTR4_AMPQU</name>
<evidence type="ECO:0000313" key="2">
    <source>
        <dbReference type="Proteomes" id="UP000800096"/>
    </source>
</evidence>
<sequence>MLLDEAETSQFLQWPYAESPWDGDLRDALGKWGYSQEEYADKDCDFKEKYHFGTALEALGIDSKPADQGGSNHCFYLQHNDGPSLNVTDTRLQATGAFARFGVNAKDGIIYFIHRRSPESTDSRRSKDELPKILSSSDLAWGMWNRAAIPTYDIMNIKYFVAVNIINLDTAYSIIPKALRLRGEYDGAKPWPGTSFQPFKREGPNKEEEEAALALIGKLSLLCR</sequence>
<gene>
    <name evidence="1" type="ORF">BDU57DRAFT_443135</name>
</gene>
<evidence type="ECO:0000313" key="1">
    <source>
        <dbReference type="EMBL" id="KAF1919171.1"/>
    </source>
</evidence>
<reference evidence="1" key="1">
    <citation type="journal article" date="2020" name="Stud. Mycol.">
        <title>101 Dothideomycetes genomes: a test case for predicting lifestyles and emergence of pathogens.</title>
        <authorList>
            <person name="Haridas S."/>
            <person name="Albert R."/>
            <person name="Binder M."/>
            <person name="Bloem J."/>
            <person name="Labutti K."/>
            <person name="Salamov A."/>
            <person name="Andreopoulos B."/>
            <person name="Baker S."/>
            <person name="Barry K."/>
            <person name="Bills G."/>
            <person name="Bluhm B."/>
            <person name="Cannon C."/>
            <person name="Castanera R."/>
            <person name="Culley D."/>
            <person name="Daum C."/>
            <person name="Ezra D."/>
            <person name="Gonzalez J."/>
            <person name="Henrissat B."/>
            <person name="Kuo A."/>
            <person name="Liang C."/>
            <person name="Lipzen A."/>
            <person name="Lutzoni F."/>
            <person name="Magnuson J."/>
            <person name="Mondo S."/>
            <person name="Nolan M."/>
            <person name="Ohm R."/>
            <person name="Pangilinan J."/>
            <person name="Park H.-J."/>
            <person name="Ramirez L."/>
            <person name="Alfaro M."/>
            <person name="Sun H."/>
            <person name="Tritt A."/>
            <person name="Yoshinaga Y."/>
            <person name="Zwiers L.-H."/>
            <person name="Turgeon B."/>
            <person name="Goodwin S."/>
            <person name="Spatafora J."/>
            <person name="Crous P."/>
            <person name="Grigoriev I."/>
        </authorList>
    </citation>
    <scope>NUCLEOTIDE SEQUENCE</scope>
    <source>
        <strain evidence="1">HMLAC05119</strain>
    </source>
</reference>